<dbReference type="GO" id="GO:0000124">
    <property type="term" value="C:SAGA complex"/>
    <property type="evidence" value="ECO:0007669"/>
    <property type="project" value="InterPro"/>
</dbReference>
<dbReference type="GO" id="GO:0016251">
    <property type="term" value="F:RNA polymerase II general transcription initiation factor activity"/>
    <property type="evidence" value="ECO:0007669"/>
    <property type="project" value="InterPro"/>
</dbReference>
<keyword evidence="6" id="KW-0804">Transcription</keyword>
<protein>
    <recommendedName>
        <fullName evidence="4">Histone H4</fullName>
    </recommendedName>
</protein>
<gene>
    <name evidence="10" type="ORF">CHS0354_042765</name>
</gene>
<dbReference type="PANTHER" id="PTHR10221">
    <property type="entry name" value="TRANSCRIPTION INITIATION FACTOR TFIID SUBUNIT 6"/>
    <property type="match status" value="1"/>
</dbReference>
<evidence type="ECO:0000313" key="10">
    <source>
        <dbReference type="EMBL" id="KAK3587802.1"/>
    </source>
</evidence>
<reference evidence="10" key="1">
    <citation type="journal article" date="2021" name="Genome Biol. Evol.">
        <title>A High-Quality Reference Genome for a Parasitic Bivalve with Doubly Uniparental Inheritance (Bivalvia: Unionida).</title>
        <authorList>
            <person name="Smith C.H."/>
        </authorList>
    </citation>
    <scope>NUCLEOTIDE SEQUENCE</scope>
    <source>
        <strain evidence="10">CHS0354</strain>
    </source>
</reference>
<comment type="subcellular location">
    <subcellularLocation>
        <location evidence="1">Nucleus</location>
    </subcellularLocation>
</comment>
<dbReference type="FunFam" id="1.10.20.10:FF:000040">
    <property type="entry name" value="TAF6-like RNA polymerase II p300/CBP-associated factor-associated factor 65 kDa subunit 6L"/>
    <property type="match status" value="1"/>
</dbReference>
<evidence type="ECO:0000256" key="8">
    <source>
        <dbReference type="SAM" id="MobiDB-lite"/>
    </source>
</evidence>
<dbReference type="SUPFAM" id="SSF47113">
    <property type="entry name" value="Histone-fold"/>
    <property type="match status" value="1"/>
</dbReference>
<reference evidence="10" key="2">
    <citation type="journal article" date="2021" name="Genome Biol. Evol.">
        <title>Developing a high-quality reference genome for a parasitic bivalve with doubly uniparental inheritance (Bivalvia: Unionida).</title>
        <authorList>
            <person name="Smith C.H."/>
        </authorList>
    </citation>
    <scope>NUCLEOTIDE SEQUENCE</scope>
    <source>
        <strain evidence="10">CHS0354</strain>
        <tissue evidence="10">Mantle</tissue>
    </source>
</reference>
<evidence type="ECO:0000256" key="1">
    <source>
        <dbReference type="ARBA" id="ARBA00004123"/>
    </source>
</evidence>
<name>A0AAE0S9L7_9BIVA</name>
<dbReference type="Gene3D" id="1.25.40.770">
    <property type="entry name" value="TAF6, C-terminal HEAT repeat domain"/>
    <property type="match status" value="1"/>
</dbReference>
<keyword evidence="7" id="KW-0539">Nucleus</keyword>
<evidence type="ECO:0000256" key="6">
    <source>
        <dbReference type="ARBA" id="ARBA00023163"/>
    </source>
</evidence>
<dbReference type="GO" id="GO:0003713">
    <property type="term" value="F:transcription coactivator activity"/>
    <property type="evidence" value="ECO:0007669"/>
    <property type="project" value="TreeGrafter"/>
</dbReference>
<keyword evidence="11" id="KW-1185">Reference proteome</keyword>
<dbReference type="GO" id="GO:0051123">
    <property type="term" value="P:RNA polymerase II preinitiation complex assembly"/>
    <property type="evidence" value="ECO:0007669"/>
    <property type="project" value="TreeGrafter"/>
</dbReference>
<feature type="domain" description="TATA box binding protein associated factor (TAF) histone-like fold" evidence="9">
    <location>
        <begin position="19"/>
        <end position="83"/>
    </location>
</feature>
<reference evidence="10" key="3">
    <citation type="submission" date="2023-05" db="EMBL/GenBank/DDBJ databases">
        <authorList>
            <person name="Smith C.H."/>
        </authorList>
    </citation>
    <scope>NUCLEOTIDE SEQUENCE</scope>
    <source>
        <strain evidence="10">CHS0354</strain>
        <tissue evidence="10">Mantle</tissue>
    </source>
</reference>
<dbReference type="GO" id="GO:0046982">
    <property type="term" value="F:protein heterodimerization activity"/>
    <property type="evidence" value="ECO:0007669"/>
    <property type="project" value="InterPro"/>
</dbReference>
<dbReference type="SMART" id="SM00803">
    <property type="entry name" value="TAF"/>
    <property type="match status" value="1"/>
</dbReference>
<dbReference type="GO" id="GO:0005669">
    <property type="term" value="C:transcription factor TFIID complex"/>
    <property type="evidence" value="ECO:0007669"/>
    <property type="project" value="InterPro"/>
</dbReference>
<dbReference type="InterPro" id="IPR009072">
    <property type="entry name" value="Histone-fold"/>
</dbReference>
<feature type="compositionally biased region" description="Low complexity" evidence="8">
    <location>
        <begin position="726"/>
        <end position="742"/>
    </location>
</feature>
<dbReference type="Proteomes" id="UP001195483">
    <property type="component" value="Unassembled WGS sequence"/>
</dbReference>
<comment type="caution">
    <text evidence="10">The sequence shown here is derived from an EMBL/GenBank/DDBJ whole genome shotgun (WGS) entry which is preliminary data.</text>
</comment>
<dbReference type="AlphaFoldDB" id="A0AAE0S9L7"/>
<feature type="region of interest" description="Disordered" evidence="8">
    <location>
        <begin position="540"/>
        <end position="706"/>
    </location>
</feature>
<dbReference type="EMBL" id="JAEAOA010002357">
    <property type="protein sequence ID" value="KAK3587802.1"/>
    <property type="molecule type" value="Genomic_DNA"/>
</dbReference>
<dbReference type="CDD" id="cd08050">
    <property type="entry name" value="TAF6C"/>
    <property type="match status" value="1"/>
</dbReference>
<evidence type="ECO:0000256" key="7">
    <source>
        <dbReference type="ARBA" id="ARBA00023242"/>
    </source>
</evidence>
<proteinExistence type="inferred from homology"/>
<evidence type="ECO:0000313" key="11">
    <source>
        <dbReference type="Proteomes" id="UP001195483"/>
    </source>
</evidence>
<dbReference type="SUPFAM" id="SSF48371">
    <property type="entry name" value="ARM repeat"/>
    <property type="match status" value="1"/>
</dbReference>
<feature type="compositionally biased region" description="Acidic residues" evidence="8">
    <location>
        <begin position="625"/>
        <end position="637"/>
    </location>
</feature>
<evidence type="ECO:0000256" key="4">
    <source>
        <dbReference type="ARBA" id="ARBA00020836"/>
    </source>
</evidence>
<sequence length="752" mass="87289">MALEEKKAGQTILEDKKFAILTRESVCVMAESAGYSDVTESASALLGEDISYRLREIAQKSAQFMKHAKRRRLTTDDFNKALRQSDLQPVFGHRSLEPPSPFRQIRDSDVHFTDDTEINFATLAFNSYNPKNQGETSIKAHWLAVEGVQKMSSSSQQSQGKSNGKPDVSDILLKYYDKVTQAILGFDEEIMKTALLDLRTNPRIVPLLQYFVNFISNGVKTVSHDISQLTKLLHMVCSLINNQHLYLEPQPYLNLLVQAVTQCLLERLNTVNSTHDHWRLRDYAGQILAQIVNIWSNNVNFLQRFTEKTLREALYDHSKPFCTHYGAIMGLHAMGHEAVERVLLPHLSQYWVHLIKYLETQPTIKPKSELSKYLVQPSDWSHFEELNSQIWFRFEAQKVYGAIFLCVESILRKKIKEFKSHCFRSYSFDASSKTTTVKIEPDIKQEHIKQEHYVMKSSACSGSVSFFDKSPFSFYTEMYEYFGDTLAMLLPNVEGLKEMVFKRKSKEIIVSLEDSESKKTGEELLDELMIQVRIQEELDRKKREQERIEQEKRKKEEKERLELERKRRAEELKEQERLENEQRKEAERRRRLADKEKHEKRKPDTFEEEMDVDQAEVKSDRSEKSEEEEQYQTEAPEDVSLAVKSTVSGPGQGIKLTITKRPRLKLNIKTGKSSPVPTTSRESREKDSKHGRKRKHSLCSPKDSDQFELDQEHYDFLASHAIYSSEGEYSSDGSSYRKPLTLKLKKKETTSE</sequence>
<evidence type="ECO:0000256" key="3">
    <source>
        <dbReference type="ARBA" id="ARBA00011538"/>
    </source>
</evidence>
<evidence type="ECO:0000256" key="5">
    <source>
        <dbReference type="ARBA" id="ARBA00023015"/>
    </source>
</evidence>
<feature type="compositionally biased region" description="Basic and acidic residues" evidence="8">
    <location>
        <begin position="615"/>
        <end position="624"/>
    </location>
</feature>
<dbReference type="CDD" id="cd22932">
    <property type="entry name" value="HFD_TAF6L"/>
    <property type="match status" value="1"/>
</dbReference>
<dbReference type="InterPro" id="IPR046344">
    <property type="entry name" value="TAF6_C_sf"/>
</dbReference>
<dbReference type="InterPro" id="IPR037796">
    <property type="entry name" value="TAF6"/>
</dbReference>
<dbReference type="Gene3D" id="1.10.20.10">
    <property type="entry name" value="Histone, subunit A"/>
    <property type="match status" value="1"/>
</dbReference>
<dbReference type="Pfam" id="PF07571">
    <property type="entry name" value="TAF6_C"/>
    <property type="match status" value="1"/>
</dbReference>
<dbReference type="InterPro" id="IPR004823">
    <property type="entry name" value="TAF_TATA-bd_Histone-like_dom"/>
</dbReference>
<organism evidence="10 11">
    <name type="scientific">Potamilus streckersoni</name>
    <dbReference type="NCBI Taxonomy" id="2493646"/>
    <lineage>
        <taxon>Eukaryota</taxon>
        <taxon>Metazoa</taxon>
        <taxon>Spiralia</taxon>
        <taxon>Lophotrochozoa</taxon>
        <taxon>Mollusca</taxon>
        <taxon>Bivalvia</taxon>
        <taxon>Autobranchia</taxon>
        <taxon>Heteroconchia</taxon>
        <taxon>Palaeoheterodonta</taxon>
        <taxon>Unionida</taxon>
        <taxon>Unionoidea</taxon>
        <taxon>Unionidae</taxon>
        <taxon>Ambleminae</taxon>
        <taxon>Lampsilini</taxon>
        <taxon>Potamilus</taxon>
    </lineage>
</organism>
<evidence type="ECO:0000259" key="9">
    <source>
        <dbReference type="SMART" id="SM00803"/>
    </source>
</evidence>
<evidence type="ECO:0000256" key="2">
    <source>
        <dbReference type="ARBA" id="ARBA00007688"/>
    </source>
</evidence>
<dbReference type="InterPro" id="IPR011442">
    <property type="entry name" value="TAF6_C"/>
</dbReference>
<dbReference type="GO" id="GO:0046695">
    <property type="term" value="C:SLIK (SAGA-like) complex"/>
    <property type="evidence" value="ECO:0007669"/>
    <property type="project" value="InterPro"/>
</dbReference>
<dbReference type="PANTHER" id="PTHR10221:SF22">
    <property type="entry name" value="TAF6-LIKE RNA POLYMERASE II P300_CBP-ASSOCIATED FACTOR-ASSOCIATED FACTOR 65 KDA SUBUNIT 6L"/>
    <property type="match status" value="1"/>
</dbReference>
<feature type="compositionally biased region" description="Polar residues" evidence="8">
    <location>
        <begin position="670"/>
        <end position="680"/>
    </location>
</feature>
<feature type="region of interest" description="Disordered" evidence="8">
    <location>
        <begin position="726"/>
        <end position="752"/>
    </location>
</feature>
<keyword evidence="5" id="KW-0805">Transcription regulation</keyword>
<comment type="similarity">
    <text evidence="2">Belongs to the TAF6 family.</text>
</comment>
<feature type="compositionally biased region" description="Basic and acidic residues" evidence="8">
    <location>
        <begin position="540"/>
        <end position="605"/>
    </location>
</feature>
<comment type="subunit">
    <text evidence="3">The nucleosome is a histone octamer containing two molecules each of H2A, H2B, H3 and H4 assembled in one H3-H4 heterotetramer and two H2A-H2B heterodimers. The octamer wraps approximately 147 bp of DNA.</text>
</comment>
<accession>A0AAE0S9L7</accession>
<dbReference type="InterPro" id="IPR016024">
    <property type="entry name" value="ARM-type_fold"/>
</dbReference>
<dbReference type="Pfam" id="PF02969">
    <property type="entry name" value="TAF"/>
    <property type="match status" value="1"/>
</dbReference>